<evidence type="ECO:0000313" key="4">
    <source>
        <dbReference type="Proteomes" id="UP001283361"/>
    </source>
</evidence>
<protein>
    <recommendedName>
        <fullName evidence="5">EGF-like domain-containing protein</fullName>
    </recommendedName>
</protein>
<sequence>MALIRSKFLIAGIILAVFLTPGMPTITNDPNKSVCEHWATLAKQMTGSGKFQTCVNDKSKSCTRVDCTGTVLYPLSSVSGIKNDDIEIDYCFGSELHSCLDPASMDFYLQIPAKNYTFSERIRHDTDIEIKEISYSIGSMGKVHPVLYFEFERQEDGNFKFSLKVKVKLITAAGTSMFVNGFEKSLIDEETIHGTTCSKLTNDTADKPSDQFANGQCHAKKYKPSSTSPTPVKIRPSATLSKSCSLSGKFCDFRENCNYNSPEPKCVCKTEYKLSPKGDVCLSSSRYGKVCKKDNDCGDNEICALPKRICQCKEGLAFSGVNQMCMAPQPGEPTDAPSPSPLVLTTQAPESEVNGTAAAQGGGKSFVKEKLPIILGCVLGGFVLSAVTVWGIIYLRKRVPQRNSLDTALDMQDESTEALLGDTDDMNM</sequence>
<dbReference type="AlphaFoldDB" id="A0AAE0ZR31"/>
<evidence type="ECO:0000256" key="2">
    <source>
        <dbReference type="SAM" id="SignalP"/>
    </source>
</evidence>
<name>A0AAE0ZR31_9GAST</name>
<feature type="transmembrane region" description="Helical" evidence="1">
    <location>
        <begin position="373"/>
        <end position="395"/>
    </location>
</feature>
<evidence type="ECO:0008006" key="5">
    <source>
        <dbReference type="Google" id="ProtNLM"/>
    </source>
</evidence>
<proteinExistence type="predicted"/>
<evidence type="ECO:0000256" key="1">
    <source>
        <dbReference type="SAM" id="Phobius"/>
    </source>
</evidence>
<dbReference type="Proteomes" id="UP001283361">
    <property type="component" value="Unassembled WGS sequence"/>
</dbReference>
<dbReference type="EMBL" id="JAWDGP010003469">
    <property type="protein sequence ID" value="KAK3774035.1"/>
    <property type="molecule type" value="Genomic_DNA"/>
</dbReference>
<accession>A0AAE0ZR31</accession>
<comment type="caution">
    <text evidence="3">The sequence shown here is derived from an EMBL/GenBank/DDBJ whole genome shotgun (WGS) entry which is preliminary data.</text>
</comment>
<reference evidence="3" key="1">
    <citation type="journal article" date="2023" name="G3 (Bethesda)">
        <title>A reference genome for the long-term kleptoplast-retaining sea slug Elysia crispata morphotype clarki.</title>
        <authorList>
            <person name="Eastman K.E."/>
            <person name="Pendleton A.L."/>
            <person name="Shaikh M.A."/>
            <person name="Suttiyut T."/>
            <person name="Ogas R."/>
            <person name="Tomko P."/>
            <person name="Gavelis G."/>
            <person name="Widhalm J.R."/>
            <person name="Wisecaver J.H."/>
        </authorList>
    </citation>
    <scope>NUCLEOTIDE SEQUENCE</scope>
    <source>
        <strain evidence="3">ECLA1</strain>
    </source>
</reference>
<gene>
    <name evidence="3" type="ORF">RRG08_030117</name>
</gene>
<keyword evidence="1" id="KW-0812">Transmembrane</keyword>
<feature type="chain" id="PRO_5042018631" description="EGF-like domain-containing protein" evidence="2">
    <location>
        <begin position="25"/>
        <end position="428"/>
    </location>
</feature>
<keyword evidence="1" id="KW-1133">Transmembrane helix</keyword>
<organism evidence="3 4">
    <name type="scientific">Elysia crispata</name>
    <name type="common">lettuce slug</name>
    <dbReference type="NCBI Taxonomy" id="231223"/>
    <lineage>
        <taxon>Eukaryota</taxon>
        <taxon>Metazoa</taxon>
        <taxon>Spiralia</taxon>
        <taxon>Lophotrochozoa</taxon>
        <taxon>Mollusca</taxon>
        <taxon>Gastropoda</taxon>
        <taxon>Heterobranchia</taxon>
        <taxon>Euthyneura</taxon>
        <taxon>Panpulmonata</taxon>
        <taxon>Sacoglossa</taxon>
        <taxon>Placobranchoidea</taxon>
        <taxon>Plakobranchidae</taxon>
        <taxon>Elysia</taxon>
    </lineage>
</organism>
<keyword evidence="1" id="KW-0472">Membrane</keyword>
<evidence type="ECO:0000313" key="3">
    <source>
        <dbReference type="EMBL" id="KAK3774035.1"/>
    </source>
</evidence>
<feature type="signal peptide" evidence="2">
    <location>
        <begin position="1"/>
        <end position="24"/>
    </location>
</feature>
<keyword evidence="2" id="KW-0732">Signal</keyword>
<keyword evidence="4" id="KW-1185">Reference proteome</keyword>